<dbReference type="PROSITE" id="PS50943">
    <property type="entry name" value="HTH_CROC1"/>
    <property type="match status" value="1"/>
</dbReference>
<evidence type="ECO:0000259" key="2">
    <source>
        <dbReference type="PROSITE" id="PS50943"/>
    </source>
</evidence>
<accession>A0A3N2DZ87</accession>
<keyword evidence="1" id="KW-1133">Transmembrane helix</keyword>
<dbReference type="EMBL" id="RKHR01000003">
    <property type="protein sequence ID" value="ROS05168.1"/>
    <property type="molecule type" value="Genomic_DNA"/>
</dbReference>
<keyword evidence="1" id="KW-0472">Membrane</keyword>
<reference evidence="3 4" key="1">
    <citation type="submission" date="2018-11" db="EMBL/GenBank/DDBJ databases">
        <title>Genomic Encyclopedia of Type Strains, Phase IV (KMG-IV): sequencing the most valuable type-strain genomes for metagenomic binning, comparative biology and taxonomic classification.</title>
        <authorList>
            <person name="Goeker M."/>
        </authorList>
    </citation>
    <scope>NUCLEOTIDE SEQUENCE [LARGE SCALE GENOMIC DNA]</scope>
    <source>
        <strain evidence="3 4">DSM 100316</strain>
    </source>
</reference>
<dbReference type="SUPFAM" id="SSF47413">
    <property type="entry name" value="lambda repressor-like DNA-binding domains"/>
    <property type="match status" value="1"/>
</dbReference>
<dbReference type="OrthoDB" id="9790252at2"/>
<dbReference type="Pfam" id="PF13413">
    <property type="entry name" value="HTH_25"/>
    <property type="match status" value="1"/>
</dbReference>
<proteinExistence type="predicted"/>
<dbReference type="PANTHER" id="PTHR34475:SF1">
    <property type="entry name" value="CYTOSKELETON PROTEIN RODZ"/>
    <property type="match status" value="1"/>
</dbReference>
<feature type="transmembrane region" description="Helical" evidence="1">
    <location>
        <begin position="114"/>
        <end position="132"/>
    </location>
</feature>
<dbReference type="InterPro" id="IPR010982">
    <property type="entry name" value="Lambda_DNA-bd_dom_sf"/>
</dbReference>
<keyword evidence="1" id="KW-0812">Transmembrane</keyword>
<dbReference type="AlphaFoldDB" id="A0A3N2DZ87"/>
<evidence type="ECO:0000256" key="1">
    <source>
        <dbReference type="SAM" id="Phobius"/>
    </source>
</evidence>
<gene>
    <name evidence="3" type="ORF">EDC56_0697</name>
</gene>
<organism evidence="3 4">
    <name type="scientific">Sinobacterium caligoides</name>
    <dbReference type="NCBI Taxonomy" id="933926"/>
    <lineage>
        <taxon>Bacteria</taxon>
        <taxon>Pseudomonadati</taxon>
        <taxon>Pseudomonadota</taxon>
        <taxon>Gammaproteobacteria</taxon>
        <taxon>Cellvibrionales</taxon>
        <taxon>Spongiibacteraceae</taxon>
        <taxon>Sinobacterium</taxon>
    </lineage>
</organism>
<evidence type="ECO:0000313" key="3">
    <source>
        <dbReference type="EMBL" id="ROS05168.1"/>
    </source>
</evidence>
<dbReference type="PANTHER" id="PTHR34475">
    <property type="match status" value="1"/>
</dbReference>
<dbReference type="InterPro" id="IPR001387">
    <property type="entry name" value="Cro/C1-type_HTH"/>
</dbReference>
<dbReference type="Gene3D" id="1.10.260.40">
    <property type="entry name" value="lambda repressor-like DNA-binding domains"/>
    <property type="match status" value="1"/>
</dbReference>
<comment type="caution">
    <text evidence="3">The sequence shown here is derived from an EMBL/GenBank/DDBJ whole genome shotgun (WGS) entry which is preliminary data.</text>
</comment>
<evidence type="ECO:0000313" key="4">
    <source>
        <dbReference type="Proteomes" id="UP000275394"/>
    </source>
</evidence>
<dbReference type="InterPro" id="IPR025194">
    <property type="entry name" value="RodZ-like_C"/>
</dbReference>
<dbReference type="Pfam" id="PF13464">
    <property type="entry name" value="RodZ_C"/>
    <property type="match status" value="1"/>
</dbReference>
<protein>
    <submittedName>
        <fullName evidence="3">Cytoskeleton protein RodZ</fullName>
    </submittedName>
</protein>
<feature type="domain" description="HTH cro/C1-type" evidence="2">
    <location>
        <begin position="20"/>
        <end position="80"/>
    </location>
</feature>
<dbReference type="InterPro" id="IPR050400">
    <property type="entry name" value="Bact_Cytoskel_RodZ"/>
</dbReference>
<keyword evidence="4" id="KW-1185">Reference proteome</keyword>
<sequence length="291" mass="31193">MQKTTTSINDGDVLAPGQLLKQARNSKGLSIEDVALQLCITQRNVMAIETENFAEIGSTIFVTGYLKNYAKLLGVDADTIVAAYRNTHDDADEASRKIQKPQLSMHTRHRGHPLWMLLAVIIAVIAAFWVLWGDSNLRHASSVDSVKVETAAGSTVVESLVETKAGAEASILDTSLEPGVAAVSGLAKTVATDVVADLKDESDSVKPAMTMNQLQLDFNQDCWLEVRDGNGKRLYSGIKKSGQQLVLEGQPPFKLVIGIASAVSVRYMDETVEVVPTAGKKTAKLTVGVAG</sequence>
<name>A0A3N2DZ87_9GAMM</name>
<dbReference type="Proteomes" id="UP000275394">
    <property type="component" value="Unassembled WGS sequence"/>
</dbReference>
<dbReference type="CDD" id="cd00093">
    <property type="entry name" value="HTH_XRE"/>
    <property type="match status" value="1"/>
</dbReference>
<dbReference type="GO" id="GO:0003677">
    <property type="term" value="F:DNA binding"/>
    <property type="evidence" value="ECO:0007669"/>
    <property type="project" value="InterPro"/>
</dbReference>
<dbReference type="RefSeq" id="WP_123711105.1">
    <property type="nucleotide sequence ID" value="NZ_RKHR01000003.1"/>
</dbReference>